<evidence type="ECO:0000256" key="4">
    <source>
        <dbReference type="ARBA" id="ARBA00022741"/>
    </source>
</evidence>
<dbReference type="EMBL" id="JAFGDB010000020">
    <property type="protein sequence ID" value="MBN2067060.1"/>
    <property type="molecule type" value="Genomic_DNA"/>
</dbReference>
<dbReference type="InterPro" id="IPR011009">
    <property type="entry name" value="Kinase-like_dom_sf"/>
</dbReference>
<keyword evidence="6" id="KW-0067">ATP-binding</keyword>
<evidence type="ECO:0000256" key="7">
    <source>
        <dbReference type="ARBA" id="ARBA00047899"/>
    </source>
</evidence>
<protein>
    <recommendedName>
        <fullName evidence="1">non-specific serine/threonine protein kinase</fullName>
        <ecNumber evidence="1">2.7.11.1</ecNumber>
    </recommendedName>
</protein>
<comment type="catalytic activity">
    <reaction evidence="7">
        <text>L-threonyl-[protein] + ATP = O-phospho-L-threonyl-[protein] + ADP + H(+)</text>
        <dbReference type="Rhea" id="RHEA:46608"/>
        <dbReference type="Rhea" id="RHEA-COMP:11060"/>
        <dbReference type="Rhea" id="RHEA-COMP:11605"/>
        <dbReference type="ChEBI" id="CHEBI:15378"/>
        <dbReference type="ChEBI" id="CHEBI:30013"/>
        <dbReference type="ChEBI" id="CHEBI:30616"/>
        <dbReference type="ChEBI" id="CHEBI:61977"/>
        <dbReference type="ChEBI" id="CHEBI:456216"/>
        <dbReference type="EC" id="2.7.11.1"/>
    </reaction>
</comment>
<keyword evidence="2" id="KW-0723">Serine/threonine-protein kinase</keyword>
<evidence type="ECO:0000256" key="6">
    <source>
        <dbReference type="ARBA" id="ARBA00022840"/>
    </source>
</evidence>
<dbReference type="InterPro" id="IPR017441">
    <property type="entry name" value="Protein_kinase_ATP_BS"/>
</dbReference>
<dbReference type="EC" id="2.7.11.1" evidence="1"/>
<evidence type="ECO:0000313" key="10">
    <source>
        <dbReference type="EMBL" id="MBN2067060.1"/>
    </source>
</evidence>
<dbReference type="InterPro" id="IPR000719">
    <property type="entry name" value="Prot_kinase_dom"/>
</dbReference>
<keyword evidence="5" id="KW-0418">Kinase</keyword>
<comment type="caution">
    <text evidence="10">The sequence shown here is derived from an EMBL/GenBank/DDBJ whole genome shotgun (WGS) entry which is preliminary data.</text>
</comment>
<dbReference type="SUPFAM" id="SSF56112">
    <property type="entry name" value="Protein kinase-like (PK-like)"/>
    <property type="match status" value="1"/>
</dbReference>
<evidence type="ECO:0000256" key="5">
    <source>
        <dbReference type="ARBA" id="ARBA00022777"/>
    </source>
</evidence>
<dbReference type="GO" id="GO:0004674">
    <property type="term" value="F:protein serine/threonine kinase activity"/>
    <property type="evidence" value="ECO:0007669"/>
    <property type="project" value="UniProtKB-KW"/>
</dbReference>
<accession>A0A938YQL7</accession>
<reference evidence="10" key="1">
    <citation type="submission" date="2021-01" db="EMBL/GenBank/DDBJ databases">
        <title>Active Sulfur Cycling in an Early Earth Analoge.</title>
        <authorList>
            <person name="Hahn C.R."/>
            <person name="Youssef N.H."/>
            <person name="Elshahed M."/>
        </authorList>
    </citation>
    <scope>NUCLEOTIDE SEQUENCE</scope>
    <source>
        <strain evidence="10">Zod_Metabat.1151</strain>
    </source>
</reference>
<evidence type="ECO:0000256" key="2">
    <source>
        <dbReference type="ARBA" id="ARBA00022527"/>
    </source>
</evidence>
<dbReference type="AlphaFoldDB" id="A0A938YQL7"/>
<keyword evidence="3" id="KW-0808">Transferase</keyword>
<dbReference type="Pfam" id="PF01163">
    <property type="entry name" value="RIO1"/>
    <property type="match status" value="1"/>
</dbReference>
<dbReference type="Proteomes" id="UP000809243">
    <property type="component" value="Unassembled WGS sequence"/>
</dbReference>
<sequence length="192" mass="21677">MLARASSFAGEKGLEIIEQLGKGHSSLVYLAMSGRKRLVLKAERQDSSRFRMAEREAENLRRANEIGIGPKLAGFDFEKRIILMEFVEGKTFSEWLFSNPERKELMEFARELLAQGKRLDEIGLDHGQLAGRGKNILVRNGKPVIIDFEKASSRRKCHNFSVLQAFLFRNPNGAIAARVKEILGEEAEKLTS</sequence>
<evidence type="ECO:0000313" key="11">
    <source>
        <dbReference type="Proteomes" id="UP000809243"/>
    </source>
</evidence>
<organism evidence="10 11">
    <name type="scientific">Candidatus Iainarchaeum sp</name>
    <dbReference type="NCBI Taxonomy" id="3101447"/>
    <lineage>
        <taxon>Archaea</taxon>
        <taxon>Candidatus Iainarchaeota</taxon>
        <taxon>Candidatus Iainarchaeia</taxon>
        <taxon>Candidatus Iainarchaeales</taxon>
        <taxon>Candidatus Iainarchaeaceae</taxon>
        <taxon>Candidatus Iainarchaeum</taxon>
    </lineage>
</organism>
<evidence type="ECO:0000256" key="8">
    <source>
        <dbReference type="ARBA" id="ARBA00048679"/>
    </source>
</evidence>
<dbReference type="Gene3D" id="3.30.200.20">
    <property type="entry name" value="Phosphorylase Kinase, domain 1"/>
    <property type="match status" value="1"/>
</dbReference>
<evidence type="ECO:0000256" key="1">
    <source>
        <dbReference type="ARBA" id="ARBA00012513"/>
    </source>
</evidence>
<gene>
    <name evidence="10" type="ORF">JW744_01175</name>
</gene>
<dbReference type="InterPro" id="IPR018934">
    <property type="entry name" value="RIO_dom"/>
</dbReference>
<dbReference type="PROSITE" id="PS00107">
    <property type="entry name" value="PROTEIN_KINASE_ATP"/>
    <property type="match status" value="1"/>
</dbReference>
<name>A0A938YQL7_9ARCH</name>
<dbReference type="PROSITE" id="PS50011">
    <property type="entry name" value="PROTEIN_KINASE_DOM"/>
    <property type="match status" value="1"/>
</dbReference>
<dbReference type="GO" id="GO:0005524">
    <property type="term" value="F:ATP binding"/>
    <property type="evidence" value="ECO:0007669"/>
    <property type="project" value="UniProtKB-KW"/>
</dbReference>
<evidence type="ECO:0000259" key="9">
    <source>
        <dbReference type="PROSITE" id="PS50011"/>
    </source>
</evidence>
<keyword evidence="4" id="KW-0547">Nucleotide-binding</keyword>
<comment type="catalytic activity">
    <reaction evidence="8">
        <text>L-seryl-[protein] + ATP = O-phospho-L-seryl-[protein] + ADP + H(+)</text>
        <dbReference type="Rhea" id="RHEA:17989"/>
        <dbReference type="Rhea" id="RHEA-COMP:9863"/>
        <dbReference type="Rhea" id="RHEA-COMP:11604"/>
        <dbReference type="ChEBI" id="CHEBI:15378"/>
        <dbReference type="ChEBI" id="CHEBI:29999"/>
        <dbReference type="ChEBI" id="CHEBI:30616"/>
        <dbReference type="ChEBI" id="CHEBI:83421"/>
        <dbReference type="ChEBI" id="CHEBI:456216"/>
        <dbReference type="EC" id="2.7.11.1"/>
    </reaction>
</comment>
<evidence type="ECO:0000256" key="3">
    <source>
        <dbReference type="ARBA" id="ARBA00022679"/>
    </source>
</evidence>
<proteinExistence type="predicted"/>
<dbReference type="Gene3D" id="1.10.510.10">
    <property type="entry name" value="Transferase(Phosphotransferase) domain 1"/>
    <property type="match status" value="1"/>
</dbReference>
<feature type="domain" description="Protein kinase" evidence="9">
    <location>
        <begin position="14"/>
        <end position="192"/>
    </location>
</feature>